<evidence type="ECO:0000313" key="9">
    <source>
        <dbReference type="Proteomes" id="UP000587524"/>
    </source>
</evidence>
<dbReference type="InterPro" id="IPR051907">
    <property type="entry name" value="DoxX-like_oxidoreductase"/>
</dbReference>
<dbReference type="Pfam" id="PF07681">
    <property type="entry name" value="DoxX"/>
    <property type="match status" value="1"/>
</dbReference>
<dbReference type="EMBL" id="JACJHZ010000015">
    <property type="protein sequence ID" value="MBA9021343.1"/>
    <property type="molecule type" value="Genomic_DNA"/>
</dbReference>
<sequence length="174" mass="18659">MTQTRTGPNWIGMANVQLGVRLILEWLAWAAYGIAPLALRIALAVPFFRSGLTKWDGFLSLSPAASFLFEEQFKLHIFGNVYDIPAPDTLALFDGAAEIVLPILLVIGLATRFSALGLLAMTGVIQLVVPDGWANFHLPWAAMAIALIAIGPGPLSIDHLIAMIFRPRAPGGSA</sequence>
<name>A0ABR6C9L2_9HYPH</name>
<evidence type="ECO:0000256" key="5">
    <source>
        <dbReference type="ARBA" id="ARBA00022989"/>
    </source>
</evidence>
<evidence type="ECO:0000256" key="7">
    <source>
        <dbReference type="SAM" id="Phobius"/>
    </source>
</evidence>
<evidence type="ECO:0000256" key="4">
    <source>
        <dbReference type="ARBA" id="ARBA00022692"/>
    </source>
</evidence>
<proteinExistence type="inferred from homology"/>
<keyword evidence="3" id="KW-1003">Cell membrane</keyword>
<feature type="transmembrane region" description="Helical" evidence="7">
    <location>
        <begin position="99"/>
        <end position="128"/>
    </location>
</feature>
<evidence type="ECO:0000256" key="1">
    <source>
        <dbReference type="ARBA" id="ARBA00004651"/>
    </source>
</evidence>
<feature type="transmembrane region" description="Helical" evidence="7">
    <location>
        <begin position="140"/>
        <end position="165"/>
    </location>
</feature>
<evidence type="ECO:0000256" key="6">
    <source>
        <dbReference type="ARBA" id="ARBA00023136"/>
    </source>
</evidence>
<comment type="similarity">
    <text evidence="2">Belongs to the DoxX family.</text>
</comment>
<feature type="transmembrane region" description="Helical" evidence="7">
    <location>
        <begin position="26"/>
        <end position="48"/>
    </location>
</feature>
<keyword evidence="6 7" id="KW-0472">Membrane</keyword>
<keyword evidence="5 7" id="KW-1133">Transmembrane helix</keyword>
<reference evidence="8 9" key="1">
    <citation type="submission" date="2020-08" db="EMBL/GenBank/DDBJ databases">
        <title>Genomic Encyclopedia of Type Strains, Phase IV (KMG-IV): sequencing the most valuable type-strain genomes for metagenomic binning, comparative biology and taxonomic classification.</title>
        <authorList>
            <person name="Goeker M."/>
        </authorList>
    </citation>
    <scope>NUCLEOTIDE SEQUENCE [LARGE SCALE GENOMIC DNA]</scope>
    <source>
        <strain evidence="8 9">DSM 17455</strain>
    </source>
</reference>
<dbReference type="InterPro" id="IPR032808">
    <property type="entry name" value="DoxX"/>
</dbReference>
<comment type="caution">
    <text evidence="8">The sequence shown here is derived from an EMBL/GenBank/DDBJ whole genome shotgun (WGS) entry which is preliminary data.</text>
</comment>
<dbReference type="PANTHER" id="PTHR33452:SF1">
    <property type="entry name" value="INNER MEMBRANE PROTEIN YPHA-RELATED"/>
    <property type="match status" value="1"/>
</dbReference>
<accession>A0ABR6C9L2</accession>
<comment type="subcellular location">
    <subcellularLocation>
        <location evidence="1">Cell membrane</location>
        <topology evidence="1">Multi-pass membrane protein</topology>
    </subcellularLocation>
</comment>
<dbReference type="RefSeq" id="WP_246340795.1">
    <property type="nucleotide sequence ID" value="NZ_JACJHY010000015.1"/>
</dbReference>
<evidence type="ECO:0000313" key="8">
    <source>
        <dbReference type="EMBL" id="MBA9021343.1"/>
    </source>
</evidence>
<keyword evidence="4 7" id="KW-0812">Transmembrane</keyword>
<evidence type="ECO:0000256" key="2">
    <source>
        <dbReference type="ARBA" id="ARBA00006679"/>
    </source>
</evidence>
<evidence type="ECO:0000256" key="3">
    <source>
        <dbReference type="ARBA" id="ARBA00022475"/>
    </source>
</evidence>
<organism evidence="8 9">
    <name type="scientific">Aminobacter ciceronei</name>
    <dbReference type="NCBI Taxonomy" id="150723"/>
    <lineage>
        <taxon>Bacteria</taxon>
        <taxon>Pseudomonadati</taxon>
        <taxon>Pseudomonadota</taxon>
        <taxon>Alphaproteobacteria</taxon>
        <taxon>Hyphomicrobiales</taxon>
        <taxon>Phyllobacteriaceae</taxon>
        <taxon>Aminobacter</taxon>
    </lineage>
</organism>
<keyword evidence="9" id="KW-1185">Reference proteome</keyword>
<protein>
    <submittedName>
        <fullName evidence="8">Oxidoreductase</fullName>
    </submittedName>
</protein>
<gene>
    <name evidence="8" type="ORF">HNQ97_003349</name>
</gene>
<dbReference type="Proteomes" id="UP000587524">
    <property type="component" value="Unassembled WGS sequence"/>
</dbReference>
<dbReference type="PANTHER" id="PTHR33452">
    <property type="entry name" value="OXIDOREDUCTASE CATD-RELATED"/>
    <property type="match status" value="1"/>
</dbReference>